<protein>
    <submittedName>
        <fullName evidence="1">Uncharacterized protein</fullName>
    </submittedName>
</protein>
<feature type="non-terminal residue" evidence="1">
    <location>
        <position position="181"/>
    </location>
</feature>
<gene>
    <name evidence="1" type="ORF">SPIL2461_LOCUS22233</name>
</gene>
<reference evidence="1" key="1">
    <citation type="submission" date="2021-02" db="EMBL/GenBank/DDBJ databases">
        <authorList>
            <person name="Dougan E. K."/>
            <person name="Rhodes N."/>
            <person name="Thang M."/>
            <person name="Chan C."/>
        </authorList>
    </citation>
    <scope>NUCLEOTIDE SEQUENCE</scope>
</reference>
<accession>A0A812XZZ8</accession>
<evidence type="ECO:0000313" key="1">
    <source>
        <dbReference type="EMBL" id="CAE7761723.1"/>
    </source>
</evidence>
<comment type="caution">
    <text evidence="1">The sequence shown here is derived from an EMBL/GenBank/DDBJ whole genome shotgun (WGS) entry which is preliminary data.</text>
</comment>
<dbReference type="EMBL" id="CAJNIZ010047081">
    <property type="protein sequence ID" value="CAE7761723.1"/>
    <property type="molecule type" value="Genomic_DNA"/>
</dbReference>
<dbReference type="Proteomes" id="UP000649617">
    <property type="component" value="Unassembled WGS sequence"/>
</dbReference>
<evidence type="ECO:0000313" key="2">
    <source>
        <dbReference type="Proteomes" id="UP000649617"/>
    </source>
</evidence>
<dbReference type="AlphaFoldDB" id="A0A812XZZ8"/>
<sequence>MLSARFTKEDRIKYVRAVEVELQNRGLRTYMVNTVKDFGTETTDYLCRARVMVAFCTSTYGEFTTGTYETYAELKYAYEHPQEIGLVPVKLIKHWPPKPDGPEQGRHMCAVAFGPSRFFVDGLDHEGCYLAPDVVARKIVKHIHRLGVLDQVKMKGCAAPNLDVPYANPNRFLCLQDQPLP</sequence>
<organism evidence="1 2">
    <name type="scientific">Symbiodinium pilosum</name>
    <name type="common">Dinoflagellate</name>
    <dbReference type="NCBI Taxonomy" id="2952"/>
    <lineage>
        <taxon>Eukaryota</taxon>
        <taxon>Sar</taxon>
        <taxon>Alveolata</taxon>
        <taxon>Dinophyceae</taxon>
        <taxon>Suessiales</taxon>
        <taxon>Symbiodiniaceae</taxon>
        <taxon>Symbiodinium</taxon>
    </lineage>
</organism>
<proteinExistence type="predicted"/>
<keyword evidence="2" id="KW-1185">Reference proteome</keyword>
<name>A0A812XZZ8_SYMPI</name>